<proteinExistence type="predicted"/>
<dbReference type="CDD" id="cd10527">
    <property type="entry name" value="SET_LSMT"/>
    <property type="match status" value="1"/>
</dbReference>
<dbReference type="Pfam" id="PF09273">
    <property type="entry name" value="Rubis-subs-bind"/>
    <property type="match status" value="1"/>
</dbReference>
<evidence type="ECO:0000259" key="5">
    <source>
        <dbReference type="PROSITE" id="PS50280"/>
    </source>
</evidence>
<evidence type="ECO:0000256" key="1">
    <source>
        <dbReference type="ARBA" id="ARBA00022603"/>
    </source>
</evidence>
<evidence type="ECO:0000256" key="3">
    <source>
        <dbReference type="ARBA" id="ARBA00022691"/>
    </source>
</evidence>
<gene>
    <name evidence="6" type="ORF">Scep_016083</name>
</gene>
<keyword evidence="7" id="KW-1185">Reference proteome</keyword>
<dbReference type="InterPro" id="IPR050600">
    <property type="entry name" value="SETD3_SETD6_MTase"/>
</dbReference>
<dbReference type="Gene3D" id="3.90.1410.10">
    <property type="entry name" value="set domain protein methyltransferase, domain 1"/>
    <property type="match status" value="1"/>
</dbReference>
<evidence type="ECO:0000313" key="7">
    <source>
        <dbReference type="Proteomes" id="UP001419268"/>
    </source>
</evidence>
<dbReference type="EMBL" id="JBBNAG010000007">
    <property type="protein sequence ID" value="KAK9117990.1"/>
    <property type="molecule type" value="Genomic_DNA"/>
</dbReference>
<dbReference type="AlphaFoldDB" id="A0AAP0IMS7"/>
<dbReference type="GO" id="GO:0016279">
    <property type="term" value="F:protein-lysine N-methyltransferase activity"/>
    <property type="evidence" value="ECO:0007669"/>
    <property type="project" value="TreeGrafter"/>
</dbReference>
<organism evidence="6 7">
    <name type="scientific">Stephania cephalantha</name>
    <dbReference type="NCBI Taxonomy" id="152367"/>
    <lineage>
        <taxon>Eukaryota</taxon>
        <taxon>Viridiplantae</taxon>
        <taxon>Streptophyta</taxon>
        <taxon>Embryophyta</taxon>
        <taxon>Tracheophyta</taxon>
        <taxon>Spermatophyta</taxon>
        <taxon>Magnoliopsida</taxon>
        <taxon>Ranunculales</taxon>
        <taxon>Menispermaceae</taxon>
        <taxon>Menispermoideae</taxon>
        <taxon>Cissampelideae</taxon>
        <taxon>Stephania</taxon>
    </lineage>
</organism>
<dbReference type="InterPro" id="IPR036464">
    <property type="entry name" value="Rubisco_LSMT_subst-bd_sf"/>
</dbReference>
<feature type="domain" description="SET" evidence="5">
    <location>
        <begin position="52"/>
        <end position="310"/>
    </location>
</feature>
<dbReference type="SUPFAM" id="SSF82199">
    <property type="entry name" value="SET domain"/>
    <property type="match status" value="1"/>
</dbReference>
<protein>
    <recommendedName>
        <fullName evidence="5">SET domain-containing protein</fullName>
    </recommendedName>
</protein>
<dbReference type="InterPro" id="IPR015353">
    <property type="entry name" value="Rubisco_LSMT_subst-bd"/>
</dbReference>
<dbReference type="PANTHER" id="PTHR13271">
    <property type="entry name" value="UNCHARACTERIZED PUTATIVE METHYLTRANSFERASE"/>
    <property type="match status" value="1"/>
</dbReference>
<dbReference type="InterPro" id="IPR001214">
    <property type="entry name" value="SET_dom"/>
</dbReference>
<comment type="caution">
    <text evidence="6">The sequence shown here is derived from an EMBL/GenBank/DDBJ whole genome shotgun (WGS) entry which is preliminary data.</text>
</comment>
<name>A0AAP0IMS7_9MAGN</name>
<keyword evidence="2" id="KW-0808">Transferase</keyword>
<dbReference type="Proteomes" id="UP001419268">
    <property type="component" value="Unassembled WGS sequence"/>
</dbReference>
<dbReference type="FunFam" id="3.90.1410.10:FF:000012">
    <property type="entry name" value="Protein SET DOMAIN GROUP 40"/>
    <property type="match status" value="1"/>
</dbReference>
<dbReference type="PANTHER" id="PTHR13271:SF91">
    <property type="entry name" value="PROTEIN SET DOMAIN GROUP 40"/>
    <property type="match status" value="1"/>
</dbReference>
<evidence type="ECO:0000313" key="6">
    <source>
        <dbReference type="EMBL" id="KAK9117990.1"/>
    </source>
</evidence>
<evidence type="ECO:0000256" key="2">
    <source>
        <dbReference type="ARBA" id="ARBA00022679"/>
    </source>
</evidence>
<evidence type="ECO:0000256" key="4">
    <source>
        <dbReference type="SAM" id="MobiDB-lite"/>
    </source>
</evidence>
<keyword evidence="1" id="KW-0489">Methyltransferase</keyword>
<dbReference type="PROSITE" id="PS50280">
    <property type="entry name" value="SET"/>
    <property type="match status" value="1"/>
</dbReference>
<reference evidence="6 7" key="1">
    <citation type="submission" date="2024-01" db="EMBL/GenBank/DDBJ databases">
        <title>Genome assemblies of Stephania.</title>
        <authorList>
            <person name="Yang L."/>
        </authorList>
    </citation>
    <scope>NUCLEOTIDE SEQUENCE [LARGE SCALE GENOMIC DNA]</scope>
    <source>
        <strain evidence="6">JXDWG</strain>
        <tissue evidence="6">Leaf</tissue>
    </source>
</reference>
<dbReference type="Gene3D" id="3.90.1420.10">
    <property type="entry name" value="Rubisco LSMT, substrate-binding domain"/>
    <property type="match status" value="1"/>
</dbReference>
<keyword evidence="3" id="KW-0949">S-adenosyl-L-methionine</keyword>
<dbReference type="InterPro" id="IPR046341">
    <property type="entry name" value="SET_dom_sf"/>
</dbReference>
<sequence length="523" mass="59534">MERRVEGEEEEEEQSLQNFLTWAAELGITDSPPPNPSQSSLKPSNPPSCLGKSLTVSHFPNSGGRGLAAARHLTKHELVLTVPKSALITSDTLISMDNKLCCSIRRYPNLSSSQMLSVCLLAEMGKGRSSRWHTYLMQFPRSYDTLAGFARFETQALQVDDAIWAAEKAVSKAELEWKEALPLMRELEFKHQLITFRSWLWASATISTRTMHIPWDEAGCLCPVGDFFNYAAPGEDSIGSEYEDSCTQFSSLQVSSSSKNKDLERELDTRPVEEHSQRLIDAGYEEDVGAYCFYARRNYRKGEQVLLSYGTYTNLELLEHYGFILTTNPNEKVYIQLEPDVYSNSWPKESLYIQPDGKPSYALLCALRLWATPPNKRKSVGHLAYSGQLLSRENEMHVMRWIENKCCFLLDNVPSSVEEDICLLDFADKLKYSHLNETKQMPLACEVETAAFAKANGLKTVGEFSFSNKAKRSMERWKLAIRWRLRYKQILVDCITHCTTTMDHLSSQRIPCLRTDLLSFVDK</sequence>
<dbReference type="GO" id="GO:0032259">
    <property type="term" value="P:methylation"/>
    <property type="evidence" value="ECO:0007669"/>
    <property type="project" value="UniProtKB-KW"/>
</dbReference>
<feature type="region of interest" description="Disordered" evidence="4">
    <location>
        <begin position="26"/>
        <end position="48"/>
    </location>
</feature>
<accession>A0AAP0IMS7</accession>